<dbReference type="STRING" id="562729.RNAN_3318"/>
<organism evidence="2 3">
    <name type="scientific">Rheinheimera nanhaiensis E407-8</name>
    <dbReference type="NCBI Taxonomy" id="562729"/>
    <lineage>
        <taxon>Bacteria</taxon>
        <taxon>Pseudomonadati</taxon>
        <taxon>Pseudomonadota</taxon>
        <taxon>Gammaproteobacteria</taxon>
        <taxon>Chromatiales</taxon>
        <taxon>Chromatiaceae</taxon>
        <taxon>Rheinheimera</taxon>
    </lineage>
</organism>
<protein>
    <submittedName>
        <fullName evidence="2">Uncharacterized protein</fullName>
    </submittedName>
</protein>
<proteinExistence type="predicted"/>
<keyword evidence="3" id="KW-1185">Reference proteome</keyword>
<evidence type="ECO:0000313" key="2">
    <source>
        <dbReference type="EMBL" id="GAB60296.1"/>
    </source>
</evidence>
<keyword evidence="1" id="KW-1133">Transmembrane helix</keyword>
<sequence>MDDLTPIPEFTPKQYLLLLALLVVASSCNPLLSWLLPSLAGSVWITLLPPLLGLFQLLLLFRNLGIIRLPGVACYSALLAPLSVLSFYQFVLH</sequence>
<evidence type="ECO:0000313" key="3">
    <source>
        <dbReference type="Proteomes" id="UP000004374"/>
    </source>
</evidence>
<name>I1E1W8_9GAMM</name>
<feature type="transmembrane region" description="Helical" evidence="1">
    <location>
        <begin position="15"/>
        <end position="36"/>
    </location>
</feature>
<evidence type="ECO:0000256" key="1">
    <source>
        <dbReference type="SAM" id="Phobius"/>
    </source>
</evidence>
<dbReference type="AlphaFoldDB" id="I1E1W8"/>
<dbReference type="RefSeq" id="WP_008223725.1">
    <property type="nucleotide sequence ID" value="NZ_BAFK01000025.1"/>
</dbReference>
<reference evidence="2 3" key="1">
    <citation type="journal article" date="2012" name="J. Bacteriol.">
        <title>Genome Sequence of the Protease-Producing Bacterium Rheinheimera nanhaiensis E407-8T, Isolated from Deep-Sea Sediment of the South China Sea.</title>
        <authorList>
            <person name="Zhang X.-Y."/>
            <person name="Zhang Y.-J."/>
            <person name="Qin Q.-L."/>
            <person name="Xie B.-B."/>
            <person name="Chen X.-L."/>
            <person name="Zhou B.-C."/>
            <person name="Zhang Y.-Z."/>
        </authorList>
    </citation>
    <scope>NUCLEOTIDE SEQUENCE [LARGE SCALE GENOMIC DNA]</scope>
    <source>
        <strain evidence="2 3">E407-8</strain>
    </source>
</reference>
<keyword evidence="1" id="KW-0472">Membrane</keyword>
<gene>
    <name evidence="2" type="ORF">RNAN_3318</name>
</gene>
<feature type="transmembrane region" description="Helical" evidence="1">
    <location>
        <begin position="72"/>
        <end position="91"/>
    </location>
</feature>
<feature type="transmembrane region" description="Helical" evidence="1">
    <location>
        <begin position="42"/>
        <end position="60"/>
    </location>
</feature>
<dbReference type="EMBL" id="BAFK01000025">
    <property type="protein sequence ID" value="GAB60296.1"/>
    <property type="molecule type" value="Genomic_DNA"/>
</dbReference>
<keyword evidence="1" id="KW-0812">Transmembrane</keyword>
<accession>I1E1W8</accession>
<dbReference type="Proteomes" id="UP000004374">
    <property type="component" value="Unassembled WGS sequence"/>
</dbReference>
<comment type="caution">
    <text evidence="2">The sequence shown here is derived from an EMBL/GenBank/DDBJ whole genome shotgun (WGS) entry which is preliminary data.</text>
</comment>